<name>A0A2Z4NDG9_9BACT</name>
<evidence type="ECO:0008006" key="4">
    <source>
        <dbReference type="Google" id="ProtNLM"/>
    </source>
</evidence>
<dbReference type="EMBL" id="CP030140">
    <property type="protein sequence ID" value="AWX69631.1"/>
    <property type="molecule type" value="Genomic_DNA"/>
</dbReference>
<evidence type="ECO:0000313" key="2">
    <source>
        <dbReference type="EMBL" id="AWX69631.1"/>
    </source>
</evidence>
<feature type="signal peptide" evidence="1">
    <location>
        <begin position="1"/>
        <end position="26"/>
    </location>
</feature>
<keyword evidence="1" id="KW-0732">Signal</keyword>
<dbReference type="NCBIfam" id="NF045835">
    <property type="entry name" value="P60_lipo"/>
    <property type="match status" value="1"/>
</dbReference>
<reference evidence="3" key="1">
    <citation type="submission" date="2018-06" db="EMBL/GenBank/DDBJ databases">
        <title>Complete genome sequences of Mycoplasma anatis, M. anseris and M. cloacale type strains.</title>
        <authorList>
            <person name="Grozner D."/>
            <person name="Forro B."/>
            <person name="Sulyok K.M."/>
            <person name="Marton S."/>
            <person name="Kreizinger Z."/>
            <person name="Banyai K."/>
            <person name="Gyuranecz M."/>
        </authorList>
    </citation>
    <scope>NUCLEOTIDE SEQUENCE [LARGE SCALE GENOMIC DNA]</scope>
    <source>
        <strain evidence="3">ATCC 49234</strain>
    </source>
</reference>
<accession>A0A2Z4NDG9</accession>
<proteinExistence type="predicted"/>
<sequence>MRKLNKKWLALSASLILPISILPIAAACSHDNKDVEERARQNKILNEQLAFNKVLITLTNSYLATFYQDDLTKNGLSFSSTNDVILELLTNKNENSSEFYKDAYEIFKIFAFKKLDSNPQYFSNLINTFIQAEIDTTSYQPAPYAMPNETEFKFLMQHSDKLSENIRYEIQSLILSRNYLLKDRKELRALANDETGKDKIESKVKIDKDKTPVKERIIHENLDLTENSLYLIKYLLNTPLVQSWSFDDNRDMNLRWRQGEIATLEEFNKLAEYNPANKPLYKVNEVAKRPELLIAIGENEHFDLTKLRAYRGISKSESYTGELSNDIFYLKEQLSPIFGFVSPTNNKVYSQDAFKFAKLIIQERTTPLAQIIEANKAELIKEDNKKEVAISDIEFKDLTKVVENNKTYYEKEVTLDDNQYHLRFEVVSVTSQLKKTKDIEIEVKVTVKELEKRQFLTYRTKLINLNPETESKEYNLNLLRTNVNSFNANTKSFSPKYIVKIVPLFTAKPQTTNSNDKETKETKSFSFRQTPWESNEQQKIIANNIIFMDQKEIFKQANKYYQELGFKIDDKAINETIAKKLKLEGLL</sequence>
<dbReference type="PROSITE" id="PS51257">
    <property type="entry name" value="PROKAR_LIPOPROTEIN"/>
    <property type="match status" value="1"/>
</dbReference>
<protein>
    <recommendedName>
        <fullName evidence="4">P60-like lipoprotein</fullName>
    </recommendedName>
</protein>
<keyword evidence="3" id="KW-1185">Reference proteome</keyword>
<dbReference type="KEGG" id="mane:DP065_02660"/>
<evidence type="ECO:0000313" key="3">
    <source>
        <dbReference type="Proteomes" id="UP000250218"/>
    </source>
</evidence>
<feature type="chain" id="PRO_5016314273" description="P60-like lipoprotein" evidence="1">
    <location>
        <begin position="27"/>
        <end position="587"/>
    </location>
</feature>
<organism evidence="2 3">
    <name type="scientific">[Mycoplasma] anseris</name>
    <dbReference type="NCBI Taxonomy" id="92400"/>
    <lineage>
        <taxon>Bacteria</taxon>
        <taxon>Bacillati</taxon>
        <taxon>Mycoplasmatota</taxon>
        <taxon>Mycoplasmoidales</taxon>
        <taxon>Metamycoplasmataceae</taxon>
        <taxon>Metamycoplasma</taxon>
    </lineage>
</organism>
<dbReference type="InterPro" id="IPR054783">
    <property type="entry name" value="P60-like"/>
</dbReference>
<gene>
    <name evidence="2" type="ORF">DP065_02660</name>
</gene>
<dbReference type="Proteomes" id="UP000250218">
    <property type="component" value="Chromosome"/>
</dbReference>
<evidence type="ECO:0000256" key="1">
    <source>
        <dbReference type="SAM" id="SignalP"/>
    </source>
</evidence>
<dbReference type="RefSeq" id="WP_033178585.1">
    <property type="nucleotide sequence ID" value="NZ_CP030140.1"/>
</dbReference>
<dbReference type="AlphaFoldDB" id="A0A2Z4NDG9"/>